<comment type="caution">
    <text evidence="1">The sequence shown here is derived from an EMBL/GenBank/DDBJ whole genome shotgun (WGS) entry which is preliminary data.</text>
</comment>
<dbReference type="OrthoDB" id="10304664at2759"/>
<evidence type="ECO:0000313" key="1">
    <source>
        <dbReference type="EMBL" id="CAB5308552.1"/>
    </source>
</evidence>
<proteinExistence type="predicted"/>
<sequence>MTIPFQASIEGGPQHVEWFQRIVGINFNILERSCQSHVLLKPSRSMTIPFQASTEEGPHRSMTIPFQASTEEGPHRSMTIPFQASTEEGPHRSMTTYFPSIDRRRSTACGTVPTHRRILWDVIEINKVDVYFPGFPGYLVWSPGKIFEEQTMFRNGVLKQYLMETSQKDLCAKNTTPKEPQGGSKAIVRLYQFTNF</sequence>
<protein>
    <submittedName>
        <fullName evidence="1">Uncharacterized protein</fullName>
    </submittedName>
</protein>
<organism evidence="1 2">
    <name type="scientific">Rhizophagus irregularis</name>
    <dbReference type="NCBI Taxonomy" id="588596"/>
    <lineage>
        <taxon>Eukaryota</taxon>
        <taxon>Fungi</taxon>
        <taxon>Fungi incertae sedis</taxon>
        <taxon>Mucoromycota</taxon>
        <taxon>Glomeromycotina</taxon>
        <taxon>Glomeromycetes</taxon>
        <taxon>Glomerales</taxon>
        <taxon>Glomeraceae</taxon>
        <taxon>Rhizophagus</taxon>
    </lineage>
</organism>
<dbReference type="Proteomes" id="UP000684084">
    <property type="component" value="Unassembled WGS sequence"/>
</dbReference>
<evidence type="ECO:0000313" key="2">
    <source>
        <dbReference type="Proteomes" id="UP000684084"/>
    </source>
</evidence>
<reference evidence="1" key="1">
    <citation type="submission" date="2020-05" db="EMBL/GenBank/DDBJ databases">
        <authorList>
            <person name="Rincon C."/>
            <person name="Sanders R I."/>
            <person name="Robbins C."/>
            <person name="Chaturvedi A."/>
        </authorList>
    </citation>
    <scope>NUCLEOTIDE SEQUENCE</scope>
    <source>
        <strain evidence="1">CHB12</strain>
    </source>
</reference>
<dbReference type="AlphaFoldDB" id="A0A916DZQ3"/>
<gene>
    <name evidence="1" type="ORF">CHRIB12_LOCUS1348</name>
</gene>
<name>A0A916DZQ3_9GLOM</name>
<dbReference type="EMBL" id="CAGKOT010000002">
    <property type="protein sequence ID" value="CAB5308552.1"/>
    <property type="molecule type" value="Genomic_DNA"/>
</dbReference>
<accession>A0A916DZQ3</accession>